<protein>
    <recommendedName>
        <fullName evidence="4">Transmembrane protein</fullName>
    </recommendedName>
</protein>
<evidence type="ECO:0000313" key="2">
    <source>
        <dbReference type="EMBL" id="AKU80032.1"/>
    </source>
</evidence>
<keyword evidence="3" id="KW-1185">Reference proteome</keyword>
<feature type="transmembrane region" description="Helical" evidence="1">
    <location>
        <begin position="156"/>
        <end position="177"/>
    </location>
</feature>
<dbReference type="Proteomes" id="UP000067243">
    <property type="component" value="Chromosome"/>
</dbReference>
<evidence type="ECO:0008006" key="4">
    <source>
        <dbReference type="Google" id="ProtNLM"/>
    </source>
</evidence>
<feature type="transmembrane region" description="Helical" evidence="1">
    <location>
        <begin position="45"/>
        <end position="65"/>
    </location>
</feature>
<feature type="transmembrane region" description="Helical" evidence="1">
    <location>
        <begin position="99"/>
        <end position="116"/>
    </location>
</feature>
<evidence type="ECO:0000256" key="1">
    <source>
        <dbReference type="SAM" id="Phobius"/>
    </source>
</evidence>
<keyword evidence="1" id="KW-1133">Transmembrane helix</keyword>
<proteinExistence type="predicted"/>
<gene>
    <name evidence="2" type="ORF">STURON_00786</name>
</gene>
<evidence type="ECO:0000313" key="3">
    <source>
        <dbReference type="Proteomes" id="UP000067243"/>
    </source>
</evidence>
<feature type="transmembrane region" description="Helical" evidence="1">
    <location>
        <begin position="226"/>
        <end position="253"/>
    </location>
</feature>
<feature type="transmembrane region" description="Helical" evidence="1">
    <location>
        <begin position="72"/>
        <end position="93"/>
    </location>
</feature>
<keyword evidence="1" id="KW-0472">Membrane</keyword>
<name>A0A0K1P832_9MOLU</name>
<dbReference type="EMBL" id="CP012328">
    <property type="protein sequence ID" value="AKU80032.1"/>
    <property type="molecule type" value="Genomic_DNA"/>
</dbReference>
<dbReference type="RefSeq" id="WP_075048608.1">
    <property type="nucleotide sequence ID" value="NZ_CP012328.1"/>
</dbReference>
<dbReference type="KEGG" id="stur:STURON_00786"/>
<dbReference type="AlphaFoldDB" id="A0A0K1P832"/>
<sequence length="263" mass="31008">MKEKNYQLLLQSIYLLYIVTGVGSIIYNIINDRAPNITQSYTETIVLYSFTISYTLILTITLFVLTLMKIKIIPEIVELISIISFIMFVLSILTTKDGVIIVFLPFFFILAILFLFKEKIVKGSNINENVIENNQEEKTSLRKNLLNGEFKKARNIFYFNYLAFLLLEIWLVYSIIINQNVFSLGKYSFIIYAIVLVLLEFSSFYIRTKMIYIFKVEHTTNFDIKLYNLCKITMFIPICHYFFWIPCFIIKIISLKKRKVILV</sequence>
<organism evidence="2 3">
    <name type="scientific">Spiroplasma turonicum</name>
    <dbReference type="NCBI Taxonomy" id="216946"/>
    <lineage>
        <taxon>Bacteria</taxon>
        <taxon>Bacillati</taxon>
        <taxon>Mycoplasmatota</taxon>
        <taxon>Mollicutes</taxon>
        <taxon>Entomoplasmatales</taxon>
        <taxon>Spiroplasmataceae</taxon>
        <taxon>Spiroplasma</taxon>
    </lineage>
</organism>
<dbReference type="OrthoDB" id="10003878at2"/>
<reference evidence="2 3" key="1">
    <citation type="journal article" date="2015" name="Genome Announc.">
        <title>Complete Genome Sequence of Spiroplasma turonicum Strain Tab4cT, a Parasite of a Horse Fly, Haematopota sp. (Diptera: Tabanidae).</title>
        <authorList>
            <person name="Davis R.E."/>
            <person name="Shao J."/>
            <person name="Zhao Y."/>
            <person name="Gasparich G.E."/>
            <person name="Gaynor B.J."/>
            <person name="Donofrio N."/>
        </authorList>
    </citation>
    <scope>NUCLEOTIDE SEQUENCE [LARGE SCALE GENOMIC DNA]</scope>
    <source>
        <strain evidence="2 3">Tab4c</strain>
    </source>
</reference>
<dbReference type="PATRIC" id="fig|216946.3.peg.815"/>
<accession>A0A0K1P832</accession>
<keyword evidence="1" id="KW-0812">Transmembrane</keyword>
<feature type="transmembrane region" description="Helical" evidence="1">
    <location>
        <begin position="189"/>
        <end position="206"/>
    </location>
</feature>
<feature type="transmembrane region" description="Helical" evidence="1">
    <location>
        <begin position="12"/>
        <end position="30"/>
    </location>
</feature>